<dbReference type="PANTHER" id="PTHR23112:SF0">
    <property type="entry name" value="TRANSMEMBRANE PROTEIN 116"/>
    <property type="match status" value="1"/>
</dbReference>
<feature type="transmembrane region" description="Helical" evidence="6">
    <location>
        <begin position="25"/>
        <end position="50"/>
    </location>
</feature>
<dbReference type="PANTHER" id="PTHR23112">
    <property type="entry name" value="G PROTEIN-COUPLED RECEPTOR 157-RELATED"/>
    <property type="match status" value="1"/>
</dbReference>
<dbReference type="SUPFAM" id="SSF81321">
    <property type="entry name" value="Family A G protein-coupled receptor-like"/>
    <property type="match status" value="1"/>
</dbReference>
<dbReference type="Gene3D" id="1.20.1070.10">
    <property type="entry name" value="Rhodopsin 7-helix transmembrane proteins"/>
    <property type="match status" value="1"/>
</dbReference>
<evidence type="ECO:0008006" key="8">
    <source>
        <dbReference type="Google" id="ProtNLM"/>
    </source>
</evidence>
<evidence type="ECO:0000313" key="7">
    <source>
        <dbReference type="EMBL" id="CAE0415249.1"/>
    </source>
</evidence>
<dbReference type="GO" id="GO:0007189">
    <property type="term" value="P:adenylate cyclase-activating G protein-coupled receptor signaling pathway"/>
    <property type="evidence" value="ECO:0007669"/>
    <property type="project" value="TreeGrafter"/>
</dbReference>
<organism evidence="7">
    <name type="scientific">Amphora coffeiformis</name>
    <dbReference type="NCBI Taxonomy" id="265554"/>
    <lineage>
        <taxon>Eukaryota</taxon>
        <taxon>Sar</taxon>
        <taxon>Stramenopiles</taxon>
        <taxon>Ochrophyta</taxon>
        <taxon>Bacillariophyta</taxon>
        <taxon>Bacillariophyceae</taxon>
        <taxon>Bacillariophycidae</taxon>
        <taxon>Thalassiophysales</taxon>
        <taxon>Catenulaceae</taxon>
        <taxon>Amphora</taxon>
    </lineage>
</organism>
<evidence type="ECO:0000256" key="5">
    <source>
        <dbReference type="SAM" id="MobiDB-lite"/>
    </source>
</evidence>
<feature type="transmembrane region" description="Helical" evidence="6">
    <location>
        <begin position="281"/>
        <end position="301"/>
    </location>
</feature>
<evidence type="ECO:0000256" key="4">
    <source>
        <dbReference type="ARBA" id="ARBA00023136"/>
    </source>
</evidence>
<feature type="transmembrane region" description="Helical" evidence="6">
    <location>
        <begin position="206"/>
        <end position="231"/>
    </location>
</feature>
<evidence type="ECO:0000256" key="1">
    <source>
        <dbReference type="ARBA" id="ARBA00004141"/>
    </source>
</evidence>
<dbReference type="GO" id="GO:0004930">
    <property type="term" value="F:G protein-coupled receptor activity"/>
    <property type="evidence" value="ECO:0007669"/>
    <property type="project" value="TreeGrafter"/>
</dbReference>
<evidence type="ECO:0000256" key="3">
    <source>
        <dbReference type="ARBA" id="ARBA00022989"/>
    </source>
</evidence>
<dbReference type="EMBL" id="HBIM01015718">
    <property type="protein sequence ID" value="CAE0415249.1"/>
    <property type="molecule type" value="Transcribed_RNA"/>
</dbReference>
<evidence type="ECO:0000256" key="6">
    <source>
        <dbReference type="SAM" id="Phobius"/>
    </source>
</evidence>
<accession>A0A7S3PAK5</accession>
<name>A0A7S3PAK5_9STRA</name>
<dbReference type="GO" id="GO:0005886">
    <property type="term" value="C:plasma membrane"/>
    <property type="evidence" value="ECO:0007669"/>
    <property type="project" value="TreeGrafter"/>
</dbReference>
<feature type="transmembrane region" description="Helical" evidence="6">
    <location>
        <begin position="313"/>
        <end position="336"/>
    </location>
</feature>
<sequence>MEQSEVPTESPVADVSYALTDGQQIALAVAPVPTALLSIASSALIIHNVLHQKKGTKRNSFHRILLAMSVFDILYSLNACLQTFLLPALTSPRLTAVGNHASCNALGFLMQLSYATYWYNGVLSLYFLVTIVYKWSDDKVRRYLEPAWHVTCVLFALVTASMGAVFGWYSEQDMGFGCWVNDFPRGCEKLNETTGEMGEACLSDDIAWLIAGIPITLSLLLVIFINIRIYCHVRAVLLKSQRHNFARSVSSTSLGSLTASSHNNSNSDNQLRRMRQVAIQGFFYVAAFWMTGIFSALVRIVEGYDLAADESGVYPLLFLQAVWAPSTGFFNMVVYFRPRYLRCRQNFPYESRWWACQRTVLGLDVRPQSAVEIPRQTRSRLGLQTASHVTFEEPPVPPDARRGHARKPEPNPAEGEKSQEVDKFKSGELKRSDFEVNETHSRLMRRLGADQRTEEQSESSTKS</sequence>
<dbReference type="AlphaFoldDB" id="A0A7S3PAK5"/>
<evidence type="ECO:0000256" key="2">
    <source>
        <dbReference type="ARBA" id="ARBA00022692"/>
    </source>
</evidence>
<feature type="transmembrane region" description="Helical" evidence="6">
    <location>
        <begin position="62"/>
        <end position="85"/>
    </location>
</feature>
<feature type="transmembrane region" description="Helical" evidence="6">
    <location>
        <begin position="147"/>
        <end position="169"/>
    </location>
</feature>
<feature type="compositionally biased region" description="Basic and acidic residues" evidence="5">
    <location>
        <begin position="399"/>
        <end position="455"/>
    </location>
</feature>
<gene>
    <name evidence="7" type="ORF">ACOF00016_LOCUS12382</name>
</gene>
<protein>
    <recommendedName>
        <fullName evidence="8">G-protein coupled receptors family 2 profile 2 domain-containing protein</fullName>
    </recommendedName>
</protein>
<keyword evidence="3 6" id="KW-1133">Transmembrane helix</keyword>
<keyword evidence="4 6" id="KW-0472">Membrane</keyword>
<feature type="region of interest" description="Disordered" evidence="5">
    <location>
        <begin position="384"/>
        <end position="463"/>
    </location>
</feature>
<reference evidence="7" key="1">
    <citation type="submission" date="2021-01" db="EMBL/GenBank/DDBJ databases">
        <authorList>
            <person name="Corre E."/>
            <person name="Pelletier E."/>
            <person name="Niang G."/>
            <person name="Scheremetjew M."/>
            <person name="Finn R."/>
            <person name="Kale V."/>
            <person name="Holt S."/>
            <person name="Cochrane G."/>
            <person name="Meng A."/>
            <person name="Brown T."/>
            <person name="Cohen L."/>
        </authorList>
    </citation>
    <scope>NUCLEOTIDE SEQUENCE</scope>
    <source>
        <strain evidence="7">CCMP127</strain>
    </source>
</reference>
<feature type="transmembrane region" description="Helical" evidence="6">
    <location>
        <begin position="117"/>
        <end position="135"/>
    </location>
</feature>
<keyword evidence="2 6" id="KW-0812">Transmembrane</keyword>
<comment type="subcellular location">
    <subcellularLocation>
        <location evidence="1">Membrane</location>
        <topology evidence="1">Multi-pass membrane protein</topology>
    </subcellularLocation>
</comment>
<proteinExistence type="predicted"/>